<proteinExistence type="predicted"/>
<evidence type="ECO:0000313" key="2">
    <source>
        <dbReference type="Proteomes" id="UP000230344"/>
    </source>
</evidence>
<feature type="non-terminal residue" evidence="1">
    <location>
        <position position="187"/>
    </location>
</feature>
<dbReference type="Gene3D" id="3.40.50.300">
    <property type="entry name" value="P-loop containing nucleotide triphosphate hydrolases"/>
    <property type="match status" value="1"/>
</dbReference>
<dbReference type="EMBL" id="PFLH01000018">
    <property type="protein sequence ID" value="PIY71244.1"/>
    <property type="molecule type" value="Genomic_DNA"/>
</dbReference>
<reference evidence="2" key="1">
    <citation type="submission" date="2017-09" db="EMBL/GenBank/DDBJ databases">
        <title>Depth-based differentiation of microbial function through sediment-hosted aquifers and enrichment of novel symbionts in the deep terrestrial subsurface.</title>
        <authorList>
            <person name="Probst A.J."/>
            <person name="Ladd B."/>
            <person name="Jarett J.K."/>
            <person name="Geller-Mcgrath D.E."/>
            <person name="Sieber C.M.K."/>
            <person name="Emerson J.B."/>
            <person name="Anantharaman K."/>
            <person name="Thomas B.C."/>
            <person name="Malmstrom R."/>
            <person name="Stieglmeier M."/>
            <person name="Klingl A."/>
            <person name="Woyke T."/>
            <person name="Ryan C.M."/>
            <person name="Banfield J.F."/>
        </authorList>
    </citation>
    <scope>NUCLEOTIDE SEQUENCE [LARGE SCALE GENOMIC DNA]</scope>
</reference>
<dbReference type="InterPro" id="IPR027417">
    <property type="entry name" value="P-loop_NTPase"/>
</dbReference>
<sequence length="187" mass="20908">MHNPDRSIESFLIYKRQIETERPQLTVEGRIIALDGINEAGKSAIASRLVEALKSKYGEEGVVLVKFNFTGGDEQRRLGSIVKNKKPQPGVVGGLISAGINRGYHEVILPALETGKIVVIDRSEIDLLRFALESGDVELYKKRLKLISEGSITHRLWSGNRVFVHIKVEEAWNNLCQRGSNSQFDPK</sequence>
<accession>A0A2M7QG04</accession>
<protein>
    <submittedName>
        <fullName evidence="1">Uncharacterized protein</fullName>
    </submittedName>
</protein>
<gene>
    <name evidence="1" type="ORF">COY88_01360</name>
</gene>
<organism evidence="1 2">
    <name type="scientific">Candidatus Roizmanbacteria bacterium CG_4_10_14_0_8_um_filter_35_28</name>
    <dbReference type="NCBI Taxonomy" id="1974827"/>
    <lineage>
        <taxon>Bacteria</taxon>
        <taxon>Candidatus Roizmaniibacteriota</taxon>
    </lineage>
</organism>
<dbReference type="SUPFAM" id="SSF52540">
    <property type="entry name" value="P-loop containing nucleoside triphosphate hydrolases"/>
    <property type="match status" value="1"/>
</dbReference>
<comment type="caution">
    <text evidence="1">The sequence shown here is derived from an EMBL/GenBank/DDBJ whole genome shotgun (WGS) entry which is preliminary data.</text>
</comment>
<dbReference type="Proteomes" id="UP000230344">
    <property type="component" value="Unassembled WGS sequence"/>
</dbReference>
<dbReference type="AlphaFoldDB" id="A0A2M7QG04"/>
<name>A0A2M7QG04_9BACT</name>
<evidence type="ECO:0000313" key="1">
    <source>
        <dbReference type="EMBL" id="PIY71244.1"/>
    </source>
</evidence>